<dbReference type="HOGENOM" id="CLU_1764857_0_0_9"/>
<evidence type="ECO:0000313" key="3">
    <source>
        <dbReference type="EMBL" id="ABG83981.1"/>
    </source>
</evidence>
<dbReference type="Proteomes" id="UP000001823">
    <property type="component" value="Chromosome"/>
</dbReference>
<reference evidence="3 4" key="1">
    <citation type="journal article" date="2006" name="Genome Res.">
        <title>Skewed genomic variability in strains of the toxigenic bacterial pathogen, Clostridium perfringens.</title>
        <authorList>
            <person name="Myers G.S."/>
            <person name="Rasko D.A."/>
            <person name="Cheung J.K."/>
            <person name="Ravel J."/>
            <person name="Seshadri R."/>
            <person name="Deboy R.T."/>
            <person name="Ren Q."/>
            <person name="Varga J."/>
            <person name="Awad M.M."/>
            <person name="Brinkac L.M."/>
            <person name="Daugherty S.C."/>
            <person name="Haft D.H."/>
            <person name="Dodson R.J."/>
            <person name="Madupu R."/>
            <person name="Nelson W.C."/>
            <person name="Rosovitz M.J."/>
            <person name="Sullivan S.A."/>
            <person name="Khouri H."/>
            <person name="Dimitrov G.I."/>
            <person name="Watkins K.L."/>
            <person name="Mulligan S."/>
            <person name="Benton J."/>
            <person name="Radune D."/>
            <person name="Fisher D.J."/>
            <person name="Atkins H.S."/>
            <person name="Hiscox T."/>
            <person name="Jost B.H."/>
            <person name="Billington S.J."/>
            <person name="Songer J.G."/>
            <person name="McClane B.A."/>
            <person name="Titball R.W."/>
            <person name="Rood J.I."/>
            <person name="Melville S.B."/>
            <person name="Paulsen I.T."/>
        </authorList>
    </citation>
    <scope>NUCLEOTIDE SEQUENCE [LARGE SCALE GENOMIC DNA]</scope>
    <source>
        <strain evidence="4">ATCC 13124 / DSM 756 / JCM 1290 / NCIMB 6125 / NCTC 8237 / S 107 / Type A</strain>
    </source>
</reference>
<dbReference type="EMBL" id="CP000246">
    <property type="protein sequence ID" value="ABG83981.1"/>
    <property type="molecule type" value="Genomic_DNA"/>
</dbReference>
<keyword evidence="2" id="KW-0732">Signal</keyword>
<name>A0A0H2YSG7_CLOP1</name>
<gene>
    <name evidence="3" type="ordered locus">CPF_2880</name>
</gene>
<dbReference type="PaxDb" id="195103-CPF_2880"/>
<dbReference type="STRING" id="195103.CPF_2880"/>
<evidence type="ECO:0000313" key="4">
    <source>
        <dbReference type="Proteomes" id="UP000001823"/>
    </source>
</evidence>
<feature type="chain" id="PRO_5039351849" evidence="2">
    <location>
        <begin position="21"/>
        <end position="147"/>
    </location>
</feature>
<feature type="signal peptide" evidence="2">
    <location>
        <begin position="1"/>
        <end position="20"/>
    </location>
</feature>
<evidence type="ECO:0000256" key="2">
    <source>
        <dbReference type="SAM" id="SignalP"/>
    </source>
</evidence>
<evidence type="ECO:0000256" key="1">
    <source>
        <dbReference type="SAM" id="MobiDB-lite"/>
    </source>
</evidence>
<proteinExistence type="predicted"/>
<dbReference type="AlphaFoldDB" id="A0A0H2YSG7"/>
<organism evidence="3 4">
    <name type="scientific">Clostridium perfringens (strain ATCC 13124 / DSM 756 / JCM 1290 / NCIMB 6125 / NCTC 8237 / Type A)</name>
    <dbReference type="NCBI Taxonomy" id="195103"/>
    <lineage>
        <taxon>Bacteria</taxon>
        <taxon>Bacillati</taxon>
        <taxon>Bacillota</taxon>
        <taxon>Clostridia</taxon>
        <taxon>Eubacteriales</taxon>
        <taxon>Clostridiaceae</taxon>
        <taxon>Clostridium</taxon>
    </lineage>
</organism>
<keyword evidence="4" id="KW-1185">Reference proteome</keyword>
<feature type="region of interest" description="Disordered" evidence="1">
    <location>
        <begin position="22"/>
        <end position="47"/>
    </location>
</feature>
<dbReference type="GeneID" id="93000841"/>
<sequence length="147" mass="16360">MKKKLLVVIISAIMGLQLVGCGSSNDSSNKTTSDNKPAATTENKSKVVDDDSLVNEVAEVYLDLREEYLEVLENKQMNEWNEEKADALKDLKEIKAMTPESDKNINQAISDIEQLIDKYQNSLDGKGADPTGIQNLEAQIKQLLFDK</sequence>
<feature type="compositionally biased region" description="Low complexity" evidence="1">
    <location>
        <begin position="23"/>
        <end position="36"/>
    </location>
</feature>
<accession>A0A0H2YSG7</accession>
<dbReference type="KEGG" id="cpf:CPF_2880"/>
<dbReference type="RefSeq" id="WP_003472067.1">
    <property type="nucleotide sequence ID" value="NC_008261.1"/>
</dbReference>
<protein>
    <submittedName>
        <fullName evidence="3">Conserved domain protein</fullName>
    </submittedName>
</protein>